<dbReference type="GO" id="GO:0050660">
    <property type="term" value="F:flavin adenine dinucleotide binding"/>
    <property type="evidence" value="ECO:0007669"/>
    <property type="project" value="InterPro"/>
</dbReference>
<dbReference type="Pfam" id="PF05199">
    <property type="entry name" value="GMC_oxred_C"/>
    <property type="match status" value="1"/>
</dbReference>
<dbReference type="GO" id="GO:0016614">
    <property type="term" value="F:oxidoreductase activity, acting on CH-OH group of donors"/>
    <property type="evidence" value="ECO:0007669"/>
    <property type="project" value="InterPro"/>
</dbReference>
<keyword evidence="5" id="KW-1185">Reference proteome</keyword>
<dbReference type="PROSITE" id="PS00624">
    <property type="entry name" value="GMC_OXRED_2"/>
    <property type="match status" value="1"/>
</dbReference>
<dbReference type="Gene3D" id="3.30.560.10">
    <property type="entry name" value="Glucose Oxidase, domain 3"/>
    <property type="match status" value="1"/>
</dbReference>
<feature type="chain" id="PRO_5034369826" description="Glucose-methanol-choline oxidoreductase N-terminal domain-containing protein" evidence="2">
    <location>
        <begin position="26"/>
        <end position="670"/>
    </location>
</feature>
<dbReference type="AlphaFoldDB" id="A0A8H7TJX2"/>
<evidence type="ECO:0000313" key="5">
    <source>
        <dbReference type="Proteomes" id="UP000664132"/>
    </source>
</evidence>
<dbReference type="Pfam" id="PF00732">
    <property type="entry name" value="GMC_oxred_N"/>
    <property type="match status" value="1"/>
</dbReference>
<reference evidence="4" key="1">
    <citation type="submission" date="2021-02" db="EMBL/GenBank/DDBJ databases">
        <title>Genome sequence Cadophora malorum strain M34.</title>
        <authorList>
            <person name="Stefanovic E."/>
            <person name="Vu D."/>
            <person name="Scully C."/>
            <person name="Dijksterhuis J."/>
            <person name="Roader J."/>
            <person name="Houbraken J."/>
        </authorList>
    </citation>
    <scope>NUCLEOTIDE SEQUENCE</scope>
    <source>
        <strain evidence="4">M34</strain>
    </source>
</reference>
<dbReference type="SUPFAM" id="SSF51905">
    <property type="entry name" value="FAD/NAD(P)-binding domain"/>
    <property type="match status" value="1"/>
</dbReference>
<dbReference type="InterPro" id="IPR012132">
    <property type="entry name" value="GMC_OxRdtase"/>
</dbReference>
<dbReference type="PANTHER" id="PTHR11552:SF80">
    <property type="entry name" value="GMC OXIDOREDUCTASE"/>
    <property type="match status" value="1"/>
</dbReference>
<dbReference type="EMBL" id="JAFJYH010000081">
    <property type="protein sequence ID" value="KAG4420587.1"/>
    <property type="molecule type" value="Genomic_DNA"/>
</dbReference>
<sequence>MRFISARGKFLRLVSFLLYVNSIFGSTFASAALHDTFDYVVVGSGPGGGPLACNLARAGFKTLLLEAGEDESTLVATKALYLASAPGNGERLTWSYWVRHYDDIEMDKKYLHLVWKLVNGDLWVGPTATAPAGAKMLGIQYPRGATLGGSSIVNAGLTLLPANSDWDYIKNITGDTTWNAAHMANLFKKLEKNTYLPRGTPGHGFDGYLETALGNGSVFLSSPQAIEVLQAMAAEAGQNPADIAKILAMEPNNLLLPNRDQTTGLSGMTFHANSTWARFAARERVLDTLNAVDRRGNKKYPLELRLKSFATKILFDKPRKGSSPRAIGLEYLEGKSLYQGDLRYNASVKGTPRRVYASKEVILGAGSFGSPQLLMLSGIGPAADLKALNISVIADLPGVGRNMQEHNEIAVIGDSSQVFDFSAAPGGPRNQCTFGAPADPCIALFLQGKGPYSQAGLNADITFLKTNFTSNGERDIAVFSGPFGFRGLWPDTPNQTWFDPPTTWGMHAVHMHGKNRAGYLKLRSANPTVTPEINFRYFHDEGTDSDIEALKEFMAWSRRAFGRVNSPLAPFNFTWPPCSGTVGVDGSCSVADDDETFIRENTFGHHVIGTCAIGPSSDKFAVLDSKFRVRGVSSLRVIDASAFPISPGAFPVLPTYMLSEKGAESILSGQ</sequence>
<evidence type="ECO:0000313" key="4">
    <source>
        <dbReference type="EMBL" id="KAG4420587.1"/>
    </source>
</evidence>
<evidence type="ECO:0000256" key="2">
    <source>
        <dbReference type="SAM" id="SignalP"/>
    </source>
</evidence>
<evidence type="ECO:0000256" key="1">
    <source>
        <dbReference type="ARBA" id="ARBA00010790"/>
    </source>
</evidence>
<dbReference type="InterPro" id="IPR000172">
    <property type="entry name" value="GMC_OxRdtase_N"/>
</dbReference>
<comment type="caution">
    <text evidence="4">The sequence shown here is derived from an EMBL/GenBank/DDBJ whole genome shotgun (WGS) entry which is preliminary data.</text>
</comment>
<dbReference type="InterPro" id="IPR036188">
    <property type="entry name" value="FAD/NAD-bd_sf"/>
</dbReference>
<name>A0A8H7TJX2_9HELO</name>
<keyword evidence="2" id="KW-0732">Signal</keyword>
<evidence type="ECO:0000259" key="3">
    <source>
        <dbReference type="PROSITE" id="PS00624"/>
    </source>
</evidence>
<dbReference type="OrthoDB" id="269227at2759"/>
<dbReference type="PIRSF" id="PIRSF000137">
    <property type="entry name" value="Alcohol_oxidase"/>
    <property type="match status" value="1"/>
</dbReference>
<dbReference type="Proteomes" id="UP000664132">
    <property type="component" value="Unassembled WGS sequence"/>
</dbReference>
<gene>
    <name evidence="4" type="ORF">IFR04_006294</name>
</gene>
<feature type="domain" description="Glucose-methanol-choline oxidoreductase N-terminal" evidence="3">
    <location>
        <begin position="366"/>
        <end position="380"/>
    </location>
</feature>
<dbReference type="Gene3D" id="3.50.50.60">
    <property type="entry name" value="FAD/NAD(P)-binding domain"/>
    <property type="match status" value="1"/>
</dbReference>
<organism evidence="4 5">
    <name type="scientific">Cadophora malorum</name>
    <dbReference type="NCBI Taxonomy" id="108018"/>
    <lineage>
        <taxon>Eukaryota</taxon>
        <taxon>Fungi</taxon>
        <taxon>Dikarya</taxon>
        <taxon>Ascomycota</taxon>
        <taxon>Pezizomycotina</taxon>
        <taxon>Leotiomycetes</taxon>
        <taxon>Helotiales</taxon>
        <taxon>Ploettnerulaceae</taxon>
        <taxon>Cadophora</taxon>
    </lineage>
</organism>
<dbReference type="InterPro" id="IPR007867">
    <property type="entry name" value="GMC_OxRtase_C"/>
</dbReference>
<protein>
    <recommendedName>
        <fullName evidence="3">Glucose-methanol-choline oxidoreductase N-terminal domain-containing protein</fullName>
    </recommendedName>
</protein>
<proteinExistence type="inferred from homology"/>
<feature type="signal peptide" evidence="2">
    <location>
        <begin position="1"/>
        <end position="25"/>
    </location>
</feature>
<comment type="similarity">
    <text evidence="1">Belongs to the GMC oxidoreductase family.</text>
</comment>
<accession>A0A8H7TJX2</accession>
<dbReference type="SUPFAM" id="SSF54373">
    <property type="entry name" value="FAD-linked reductases, C-terminal domain"/>
    <property type="match status" value="1"/>
</dbReference>
<dbReference type="PANTHER" id="PTHR11552">
    <property type="entry name" value="GLUCOSE-METHANOL-CHOLINE GMC OXIDOREDUCTASE"/>
    <property type="match status" value="1"/>
</dbReference>